<evidence type="ECO:0000259" key="1">
    <source>
        <dbReference type="SMART" id="SM00418"/>
    </source>
</evidence>
<dbReference type="InterPro" id="IPR001845">
    <property type="entry name" value="HTH_ArsR_DNA-bd_dom"/>
</dbReference>
<dbReference type="InterPro" id="IPR011991">
    <property type="entry name" value="ArsR-like_HTH"/>
</dbReference>
<name>A0A1R1L9E9_9MICC</name>
<keyword evidence="3" id="KW-1185">Reference proteome</keyword>
<dbReference type="InterPro" id="IPR036390">
    <property type="entry name" value="WH_DNA-bd_sf"/>
</dbReference>
<dbReference type="RefSeq" id="WP_076704303.1">
    <property type="nucleotide sequence ID" value="NZ_MRDE01000064.1"/>
</dbReference>
<comment type="caution">
    <text evidence="2">The sequence shown here is derived from an EMBL/GenBank/DDBJ whole genome shotgun (WGS) entry which is preliminary data.</text>
</comment>
<organism evidence="2 3">
    <name type="scientific">Tersicoccus phoenicis</name>
    <dbReference type="NCBI Taxonomy" id="554083"/>
    <lineage>
        <taxon>Bacteria</taxon>
        <taxon>Bacillati</taxon>
        <taxon>Actinomycetota</taxon>
        <taxon>Actinomycetes</taxon>
        <taxon>Micrococcales</taxon>
        <taxon>Micrococcaceae</taxon>
        <taxon>Tersicoccus</taxon>
    </lineage>
</organism>
<dbReference type="SUPFAM" id="SSF46785">
    <property type="entry name" value="Winged helix' DNA-binding domain"/>
    <property type="match status" value="1"/>
</dbReference>
<dbReference type="OrthoDB" id="9815653at2"/>
<dbReference type="GO" id="GO:0003700">
    <property type="term" value="F:DNA-binding transcription factor activity"/>
    <property type="evidence" value="ECO:0007669"/>
    <property type="project" value="InterPro"/>
</dbReference>
<dbReference type="InterPro" id="IPR036388">
    <property type="entry name" value="WH-like_DNA-bd_sf"/>
</dbReference>
<dbReference type="STRING" id="554083.BKD30_09790"/>
<dbReference type="Gene3D" id="1.10.10.10">
    <property type="entry name" value="Winged helix-like DNA-binding domain superfamily/Winged helix DNA-binding domain"/>
    <property type="match status" value="1"/>
</dbReference>
<dbReference type="AlphaFoldDB" id="A0A1R1L9E9"/>
<dbReference type="EMBL" id="MRDE01000064">
    <property type="protein sequence ID" value="OMH24168.1"/>
    <property type="molecule type" value="Genomic_DNA"/>
</dbReference>
<proteinExistence type="predicted"/>
<gene>
    <name evidence="2" type="ORF">BKD30_09790</name>
</gene>
<sequence length="106" mass="11904">MDDGFTAIAHPARRAVIGELAERNDQTLFELTIRLLERYDLPLTRQAVAKHIVVLREAGLLTVSTRGRTTVHHLHTDALAPVRDWLARLPGTEPHPPDPRSDTTQE</sequence>
<evidence type="ECO:0000313" key="3">
    <source>
        <dbReference type="Proteomes" id="UP000187085"/>
    </source>
</evidence>
<protein>
    <submittedName>
        <fullName evidence="2">Transcriptional regulator</fullName>
    </submittedName>
</protein>
<feature type="domain" description="HTH arsR-type" evidence="1">
    <location>
        <begin position="3"/>
        <end position="88"/>
    </location>
</feature>
<dbReference type="Proteomes" id="UP000187085">
    <property type="component" value="Unassembled WGS sequence"/>
</dbReference>
<accession>A0A1R1L9E9</accession>
<dbReference type="CDD" id="cd00090">
    <property type="entry name" value="HTH_ARSR"/>
    <property type="match status" value="1"/>
</dbReference>
<evidence type="ECO:0000313" key="2">
    <source>
        <dbReference type="EMBL" id="OMH24168.1"/>
    </source>
</evidence>
<dbReference type="SMART" id="SM00418">
    <property type="entry name" value="HTH_ARSR"/>
    <property type="match status" value="1"/>
</dbReference>
<reference evidence="2 3" key="1">
    <citation type="submission" date="2016-12" db="EMBL/GenBank/DDBJ databases">
        <title>Draft genome of Tersicoccus phoenicis 1P05MA.</title>
        <authorList>
            <person name="Nakajima Y."/>
            <person name="Yoshizawa S."/>
            <person name="Nakamura K."/>
            <person name="Ogura Y."/>
            <person name="Hayashi T."/>
            <person name="Kogure K."/>
        </authorList>
    </citation>
    <scope>NUCLEOTIDE SEQUENCE [LARGE SCALE GENOMIC DNA]</scope>
    <source>
        <strain evidence="2 3">1p05MA</strain>
    </source>
</reference>